<comment type="subcellular location">
    <subcellularLocation>
        <location evidence="1 7">Cell outer membrane</location>
        <topology evidence="1 7">Multi-pass membrane protein</topology>
    </subcellularLocation>
</comment>
<dbReference type="InterPro" id="IPR008969">
    <property type="entry name" value="CarboxyPept-like_regulatory"/>
</dbReference>
<comment type="similarity">
    <text evidence="7">Belongs to the TonB-dependent receptor family.</text>
</comment>
<evidence type="ECO:0000256" key="8">
    <source>
        <dbReference type="SAM" id="SignalP"/>
    </source>
</evidence>
<protein>
    <submittedName>
        <fullName evidence="10">TonB-linked SusC/RagA family outer membrane protein</fullName>
    </submittedName>
</protein>
<dbReference type="InterPro" id="IPR036942">
    <property type="entry name" value="Beta-barrel_TonB_sf"/>
</dbReference>
<evidence type="ECO:0000256" key="7">
    <source>
        <dbReference type="PROSITE-ProRule" id="PRU01360"/>
    </source>
</evidence>
<evidence type="ECO:0000313" key="11">
    <source>
        <dbReference type="Proteomes" id="UP000293874"/>
    </source>
</evidence>
<evidence type="ECO:0000256" key="2">
    <source>
        <dbReference type="ARBA" id="ARBA00022448"/>
    </source>
</evidence>
<feature type="domain" description="TonB-dependent receptor plug" evidence="9">
    <location>
        <begin position="242"/>
        <end position="356"/>
    </location>
</feature>
<name>A0A4Q7MMW0_9BACT</name>
<evidence type="ECO:0000256" key="5">
    <source>
        <dbReference type="ARBA" id="ARBA00023136"/>
    </source>
</evidence>
<dbReference type="Gene3D" id="2.60.40.1120">
    <property type="entry name" value="Carboxypeptidase-like, regulatory domain"/>
    <property type="match status" value="1"/>
</dbReference>
<dbReference type="InterPro" id="IPR039426">
    <property type="entry name" value="TonB-dep_rcpt-like"/>
</dbReference>
<dbReference type="SUPFAM" id="SSF56935">
    <property type="entry name" value="Porins"/>
    <property type="match status" value="1"/>
</dbReference>
<dbReference type="Pfam" id="PF13715">
    <property type="entry name" value="CarbopepD_reg_2"/>
    <property type="match status" value="1"/>
</dbReference>
<dbReference type="GO" id="GO:0009279">
    <property type="term" value="C:cell outer membrane"/>
    <property type="evidence" value="ECO:0007669"/>
    <property type="project" value="UniProtKB-SubCell"/>
</dbReference>
<keyword evidence="5 7" id="KW-0472">Membrane</keyword>
<accession>A0A4Q7MMW0</accession>
<dbReference type="SUPFAM" id="SSF49464">
    <property type="entry name" value="Carboxypeptidase regulatory domain-like"/>
    <property type="match status" value="1"/>
</dbReference>
<evidence type="ECO:0000256" key="1">
    <source>
        <dbReference type="ARBA" id="ARBA00004571"/>
    </source>
</evidence>
<dbReference type="Gene3D" id="2.170.130.10">
    <property type="entry name" value="TonB-dependent receptor, plug domain"/>
    <property type="match status" value="1"/>
</dbReference>
<dbReference type="Gene3D" id="2.40.170.20">
    <property type="entry name" value="TonB-dependent receptor, beta-barrel domain"/>
    <property type="match status" value="1"/>
</dbReference>
<dbReference type="InterPro" id="IPR037066">
    <property type="entry name" value="Plug_dom_sf"/>
</dbReference>
<sequence>MQCMQKTANEVRGWPLCRLPAKMLRIMRITSFFLLACCMHLSAAATSQTVTISGKDLSYKKVFTAIEKQTGYFVFFPKGTFKDSRPLDLEATNMPLRNFLELLVKDQPLRFIIEDKTIVFTRTSDRTTSKQSSQRLLISGIPESIHNFITVTGRVTDSVGTPLPGATVTIKGKTKNTLTGKNGEFSIDTDPGETLEFSFVGYETQRLKVAEARHLIVVLKALNDEMTNVVVVSTGYQKLPLERATGAFTHISAAQLDRSNSFNLKDRIEGMVPGMFFEAQYDEDQNPNSERSKSIVIRGVGTFGNNNPLIVVDGAPFYSSVVDPWSLINPADVESITVLKDAAAASIWGSQAANGVIVITTKSGGYKKGQPLMQVSVDYLAQPVPRLSKIPWASSKDAVDIYRWMIREKDWFDQFLDDNTRSRYEIPEVMSVLIDMKKGNISEAEGNNKLEALSHIDVRNEFRDLFFRKIESNKKVNLSFQGGSDVNKVRTSISGLFNDQYSKGNSEFQVIGNFTDEYMPKKWLKFSFGSNIFLSQLKQNGVVVNDLADIPQMSRILDEDGNYTRMVNYYNIPHWRRKDTATKYKLPYDWDWNLKRDIDNMDNTTRTTNVRLFSNIQATLFPGLVADFYYQYQQDHVLRKEYFNENTWYVRNMVNNYARQDGSYPVPPGGMLNENQSNGFSHNARLLLTYAGTFGDHSVRVLGGMEVRRNYYDRVYYGYYGYDPQSLTSIVNLNHNAVFPPILTGDQGTTNTIPLAPNTPYLQLGGADERFVSTYANAGYTFRNRYDVTASVRLDKTNLYGQSSSYTDLPQWSAGLGWQISDEPFFNFHFIDRLKFRLSYGFNGNIDKSASPYITGYPWNDPITRLPYAAVQTAPNPGLTWERTGTYNIGMDFSLFKSRLTGGLEIYAKRAQDVLAQIAVNGTYGFQNNRATLNTGNINNTGVELTLQGAILRNTEVKWTSRLNYGTNRNRAFNITQVNKTLIAYTTLSYYYHLPDQPVDFVAAAEWTGYNEKGIDKFMYQGKEYAVTDIPNYNTMNLADIFKVVGQRNPRHFGQWSNTFTYKGLDLNISLLYKFGHVFVADYPAAGMANSYLNYTRSFTWLPALMVNRWQSPEDGNNASMYSLNEKITNTSQQTLLDYVSRYNTRNVMNAGSIRLQSIALAYRVPQKHTGPFRDVRIQAEARNLGPVWVANDAGIDPDFPGYSSSVYGALQFVVRNRAQYSLGVRFGL</sequence>
<evidence type="ECO:0000256" key="3">
    <source>
        <dbReference type="ARBA" id="ARBA00022452"/>
    </source>
</evidence>
<keyword evidence="2 7" id="KW-0813">Transport</keyword>
<evidence type="ECO:0000313" key="10">
    <source>
        <dbReference type="EMBL" id="RZS69387.1"/>
    </source>
</evidence>
<keyword evidence="11" id="KW-1185">Reference proteome</keyword>
<evidence type="ECO:0000256" key="6">
    <source>
        <dbReference type="ARBA" id="ARBA00023237"/>
    </source>
</evidence>
<dbReference type="EMBL" id="SGXA01000003">
    <property type="protein sequence ID" value="RZS69387.1"/>
    <property type="molecule type" value="Genomic_DNA"/>
</dbReference>
<dbReference type="InterPro" id="IPR023997">
    <property type="entry name" value="TonB-dep_OMP_SusC/RagA_CS"/>
</dbReference>
<keyword evidence="4 7" id="KW-0812">Transmembrane</keyword>
<dbReference type="Pfam" id="PF07715">
    <property type="entry name" value="Plug"/>
    <property type="match status" value="1"/>
</dbReference>
<dbReference type="PROSITE" id="PS52016">
    <property type="entry name" value="TONB_DEPENDENT_REC_3"/>
    <property type="match status" value="1"/>
</dbReference>
<evidence type="ECO:0000259" key="9">
    <source>
        <dbReference type="Pfam" id="PF07715"/>
    </source>
</evidence>
<dbReference type="Proteomes" id="UP000293874">
    <property type="component" value="Unassembled WGS sequence"/>
</dbReference>
<evidence type="ECO:0000256" key="4">
    <source>
        <dbReference type="ARBA" id="ARBA00022692"/>
    </source>
</evidence>
<dbReference type="InterPro" id="IPR012910">
    <property type="entry name" value="Plug_dom"/>
</dbReference>
<dbReference type="AlphaFoldDB" id="A0A4Q7MMW0"/>
<proteinExistence type="inferred from homology"/>
<keyword evidence="3 7" id="KW-1134">Transmembrane beta strand</keyword>
<dbReference type="NCBIfam" id="TIGR04057">
    <property type="entry name" value="SusC_RagA_signa"/>
    <property type="match status" value="1"/>
</dbReference>
<comment type="caution">
    <text evidence="10">The sequence shown here is derived from an EMBL/GenBank/DDBJ whole genome shotgun (WGS) entry which is preliminary data.</text>
</comment>
<reference evidence="10 11" key="1">
    <citation type="submission" date="2019-02" db="EMBL/GenBank/DDBJ databases">
        <title>Genomic Encyclopedia of Type Strains, Phase IV (KMG-IV): sequencing the most valuable type-strain genomes for metagenomic binning, comparative biology and taxonomic classification.</title>
        <authorList>
            <person name="Goeker M."/>
        </authorList>
    </citation>
    <scope>NUCLEOTIDE SEQUENCE [LARGE SCALE GENOMIC DNA]</scope>
    <source>
        <strain evidence="10 11">DSM 18116</strain>
    </source>
</reference>
<keyword evidence="8" id="KW-0732">Signal</keyword>
<feature type="signal peptide" evidence="8">
    <location>
        <begin position="1"/>
        <end position="43"/>
    </location>
</feature>
<feature type="chain" id="PRO_5020518808" evidence="8">
    <location>
        <begin position="44"/>
        <end position="1229"/>
    </location>
</feature>
<organism evidence="10 11">
    <name type="scientific">Pseudobacter ginsenosidimutans</name>
    <dbReference type="NCBI Taxonomy" id="661488"/>
    <lineage>
        <taxon>Bacteria</taxon>
        <taxon>Pseudomonadati</taxon>
        <taxon>Bacteroidota</taxon>
        <taxon>Chitinophagia</taxon>
        <taxon>Chitinophagales</taxon>
        <taxon>Chitinophagaceae</taxon>
        <taxon>Pseudobacter</taxon>
    </lineage>
</organism>
<dbReference type="InterPro" id="IPR023996">
    <property type="entry name" value="TonB-dep_OMP_SusC/RagA"/>
</dbReference>
<keyword evidence="6 7" id="KW-0998">Cell outer membrane</keyword>
<gene>
    <name evidence="10" type="ORF">EV199_5224</name>
</gene>
<dbReference type="NCBIfam" id="TIGR04056">
    <property type="entry name" value="OMP_RagA_SusC"/>
    <property type="match status" value="1"/>
</dbReference>